<sequence length="126" mass="12809">MRTAPWCSPKTASWTIPTSTSPDGAFVYVAVSGGIEVKIIRTSDNTVVGSVAVGQSPYGVTVLPGGAFVYVANHGANSVSIVRTSDRKVVKTIAVEAGPTAVRASADGRFVYVTSGAAGSVSVIGY</sequence>
<proteinExistence type="predicted"/>
<name>A0A7C4CCF4_UNCW3</name>
<organism evidence="1">
    <name type="scientific">candidate division WOR-3 bacterium</name>
    <dbReference type="NCBI Taxonomy" id="2052148"/>
    <lineage>
        <taxon>Bacteria</taxon>
        <taxon>Bacteria division WOR-3</taxon>
    </lineage>
</organism>
<dbReference type="InterPro" id="IPR011045">
    <property type="entry name" value="N2O_reductase_N"/>
</dbReference>
<dbReference type="PANTHER" id="PTHR47197">
    <property type="entry name" value="PROTEIN NIRF"/>
    <property type="match status" value="1"/>
</dbReference>
<gene>
    <name evidence="1" type="ORF">ENS41_09005</name>
</gene>
<dbReference type="AlphaFoldDB" id="A0A7C4CCF4"/>
<comment type="caution">
    <text evidence="1">The sequence shown here is derived from an EMBL/GenBank/DDBJ whole genome shotgun (WGS) entry which is preliminary data.</text>
</comment>
<reference evidence="1" key="1">
    <citation type="journal article" date="2020" name="mSystems">
        <title>Genome- and Community-Level Interaction Insights into Carbon Utilization and Element Cycling Functions of Hydrothermarchaeota in Hydrothermal Sediment.</title>
        <authorList>
            <person name="Zhou Z."/>
            <person name="Liu Y."/>
            <person name="Xu W."/>
            <person name="Pan J."/>
            <person name="Luo Z.H."/>
            <person name="Li M."/>
        </authorList>
    </citation>
    <scope>NUCLEOTIDE SEQUENCE [LARGE SCALE GENOMIC DNA]</scope>
    <source>
        <strain evidence="1">SpSt-488</strain>
    </source>
</reference>
<dbReference type="Gene3D" id="2.130.10.10">
    <property type="entry name" value="YVTN repeat-like/Quinoprotein amine dehydrogenase"/>
    <property type="match status" value="1"/>
</dbReference>
<dbReference type="EMBL" id="DSUT01000188">
    <property type="protein sequence ID" value="HGK29065.1"/>
    <property type="molecule type" value="Genomic_DNA"/>
</dbReference>
<dbReference type="NCBIfam" id="TIGR02276">
    <property type="entry name" value="beta_rpt_yvtn"/>
    <property type="match status" value="1"/>
</dbReference>
<dbReference type="InterPro" id="IPR015943">
    <property type="entry name" value="WD40/YVTN_repeat-like_dom_sf"/>
</dbReference>
<protein>
    <submittedName>
        <fullName evidence="1">YncE family protein</fullName>
    </submittedName>
</protein>
<dbReference type="SUPFAM" id="SSF50974">
    <property type="entry name" value="Nitrous oxide reductase, N-terminal domain"/>
    <property type="match status" value="1"/>
</dbReference>
<accession>A0A7C4CCF4</accession>
<dbReference type="InterPro" id="IPR011964">
    <property type="entry name" value="YVTN_b-propeller_repeat"/>
</dbReference>
<dbReference type="PANTHER" id="PTHR47197:SF3">
    <property type="entry name" value="DIHYDRO-HEME D1 DEHYDROGENASE"/>
    <property type="match status" value="1"/>
</dbReference>
<evidence type="ECO:0000313" key="1">
    <source>
        <dbReference type="EMBL" id="HGK29065.1"/>
    </source>
</evidence>
<dbReference type="InterPro" id="IPR051200">
    <property type="entry name" value="Host-pathogen_enzymatic-act"/>
</dbReference>